<keyword evidence="2" id="KW-1185">Reference proteome</keyword>
<gene>
    <name evidence="1" type="ORF">JIN83_15705</name>
</gene>
<reference evidence="1" key="1">
    <citation type="submission" date="2021-01" db="EMBL/GenBank/DDBJ databases">
        <title>Modified the classification status of verrucomicrobia.</title>
        <authorList>
            <person name="Feng X."/>
        </authorList>
    </citation>
    <scope>NUCLEOTIDE SEQUENCE</scope>
    <source>
        <strain evidence="1">5K15</strain>
    </source>
</reference>
<name>A0AAE2SEJ3_9BACT</name>
<sequence>MAISKNSSYALIASTLLLGVIVLVQIRQGAALRQENDQLKAAAEHRSSRVHLGLRNAAAVRSERVRDRRTATKVHSVQELLAIQNPSTRLDALSSYISTLSATEIPEALAELRRVVPHWDQEGKLFSHMLLSHWAKLDPEAALASLQEVDTNRYGEAPLSVIAAIAAQDPQRAIAWLNDPENPFAGSKWMNQFIAGTISKEWVRQDPEAALTWARSVPTDQRLGALTGVLGSIAMTDPLRAATLAMEIEPGKSREHVVADIAQAWAAKDPRAALAWVEGLENDDRPKALNNTLAIWAQSEPQAAAEYVAENLDEEKPHKLVKSVAEAWIGKAPDEAAKWLASLPLNEKGAKVMNDAMWHWTHKNPEAAATWLADQPAGQVRDQGITGLAKASFEFDKPAALSWSQQISDEKLRNVATAVGLKAWMKESPQAAATWAQENGVSLPNDEN</sequence>
<evidence type="ECO:0000313" key="1">
    <source>
        <dbReference type="EMBL" id="MBK1856418.1"/>
    </source>
</evidence>
<proteinExistence type="predicted"/>
<dbReference type="EMBL" id="JAENIG010000013">
    <property type="protein sequence ID" value="MBK1856418.1"/>
    <property type="molecule type" value="Genomic_DNA"/>
</dbReference>
<protein>
    <submittedName>
        <fullName evidence="1">Uncharacterized protein</fullName>
    </submittedName>
</protein>
<dbReference type="RefSeq" id="WP_309491039.1">
    <property type="nucleotide sequence ID" value="NZ_JAENIG010000013.1"/>
</dbReference>
<dbReference type="Proteomes" id="UP000634206">
    <property type="component" value="Unassembled WGS sequence"/>
</dbReference>
<evidence type="ECO:0000313" key="2">
    <source>
        <dbReference type="Proteomes" id="UP000634206"/>
    </source>
</evidence>
<dbReference type="AlphaFoldDB" id="A0AAE2SEJ3"/>
<comment type="caution">
    <text evidence="1">The sequence shown here is derived from an EMBL/GenBank/DDBJ whole genome shotgun (WGS) entry which is preliminary data.</text>
</comment>
<organism evidence="1 2">
    <name type="scientific">Oceaniferula flava</name>
    <dbReference type="NCBI Taxonomy" id="2800421"/>
    <lineage>
        <taxon>Bacteria</taxon>
        <taxon>Pseudomonadati</taxon>
        <taxon>Verrucomicrobiota</taxon>
        <taxon>Verrucomicrobiia</taxon>
        <taxon>Verrucomicrobiales</taxon>
        <taxon>Verrucomicrobiaceae</taxon>
        <taxon>Oceaniferula</taxon>
    </lineage>
</organism>
<accession>A0AAE2SEJ3</accession>